<feature type="transmembrane region" description="Helical" evidence="2">
    <location>
        <begin position="177"/>
        <end position="196"/>
    </location>
</feature>
<keyword evidence="4" id="KW-1185">Reference proteome</keyword>
<accession>A0A6A7BQ67</accession>
<keyword evidence="2" id="KW-1133">Transmembrane helix</keyword>
<gene>
    <name evidence="3" type="ORF">T440DRAFT_512484</name>
</gene>
<feature type="transmembrane region" description="Helical" evidence="2">
    <location>
        <begin position="216"/>
        <end position="240"/>
    </location>
</feature>
<proteinExistence type="predicted"/>
<dbReference type="Proteomes" id="UP000799423">
    <property type="component" value="Unassembled WGS sequence"/>
</dbReference>
<keyword evidence="2" id="KW-0472">Membrane</keyword>
<keyword evidence="2" id="KW-0812">Transmembrane</keyword>
<evidence type="ECO:0000256" key="2">
    <source>
        <dbReference type="SAM" id="Phobius"/>
    </source>
</evidence>
<sequence>MCISGNLSLDAEALEKVKREPGLVDVEIEPEAEMDEQEQEDAAQSSYTSLSGSDDTSDTANGSSTHTRSRDLLRPFRLQFLASISGRCVGRSSKREHRKVAIYQDRALAAGHSLLHLIPLGGAVTLLVFQWTNYWVSFDNDNSTSLQFAAKLHELSMQASIVEVLLSVVRNRLIGDFVPLGALSAAIHATQVSYLWSLDFFSISKSQALSAWRRILFMMAIFALLGLTSLVGPSSAVLMIPRPGSPRTVPDRTETRYWNGSVDTLYPSRIGESEGFNLDLISLNKSLQYSLPYEGVDTHDSGIKTTHRSVVYKDNKSFYYRLLRHASRDKLSGSATIPAQVIANSFGPVSVEGPWWNATISVVAAHPVVDVQCTDTQTYDGNPLQYKKDDLTSLDTLAHLETAFGEGSGSVEVRKRYPYSEEVQVWFPPIWAPSPESGSQSSIVVLITGKVSGMQIDSSNESSSMLPWILAKADASMRNGSYASVSAQVCTVSTYWNTGQVHLVWNKESARVQSDRSATKKQADFKPMTLDFTGPWANMTRSAIYNQFMMDRDTADLLSITLAVTLSAIPGASSIGNASLSDISTLSSNSNTTDFTAFEFVTTEYGFGYGTRTTSVYLSITVILTYCVITISYIVYTLVTGVCSTAWNSGIDNRDQFDEDIQ</sequence>
<evidence type="ECO:0000313" key="3">
    <source>
        <dbReference type="EMBL" id="KAF2856448.1"/>
    </source>
</evidence>
<reference evidence="3" key="1">
    <citation type="submission" date="2020-01" db="EMBL/GenBank/DDBJ databases">
        <authorList>
            <consortium name="DOE Joint Genome Institute"/>
            <person name="Haridas S."/>
            <person name="Albert R."/>
            <person name="Binder M."/>
            <person name="Bloem J."/>
            <person name="Labutti K."/>
            <person name="Salamov A."/>
            <person name="Andreopoulos B."/>
            <person name="Baker S.E."/>
            <person name="Barry K."/>
            <person name="Bills G."/>
            <person name="Bluhm B.H."/>
            <person name="Cannon C."/>
            <person name="Castanera R."/>
            <person name="Culley D.E."/>
            <person name="Daum C."/>
            <person name="Ezra D."/>
            <person name="Gonzalez J.B."/>
            <person name="Henrissat B."/>
            <person name="Kuo A."/>
            <person name="Liang C."/>
            <person name="Lipzen A."/>
            <person name="Lutzoni F."/>
            <person name="Magnuson J."/>
            <person name="Mondo S."/>
            <person name="Nolan M."/>
            <person name="Ohm R."/>
            <person name="Pangilinan J."/>
            <person name="Park H.-J."/>
            <person name="Ramirez L."/>
            <person name="Alfaro M."/>
            <person name="Sun H."/>
            <person name="Tritt A."/>
            <person name="Yoshinaga Y."/>
            <person name="Zwiers L.-H."/>
            <person name="Turgeon B.G."/>
            <person name="Goodwin S.B."/>
            <person name="Spatafora J.W."/>
            <person name="Crous P.W."/>
            <person name="Grigoriev I.V."/>
        </authorList>
    </citation>
    <scope>NUCLEOTIDE SEQUENCE</scope>
    <source>
        <strain evidence="3">IPT5</strain>
    </source>
</reference>
<dbReference type="EMBL" id="MU006288">
    <property type="protein sequence ID" value="KAF2856448.1"/>
    <property type="molecule type" value="Genomic_DNA"/>
</dbReference>
<evidence type="ECO:0000256" key="1">
    <source>
        <dbReference type="SAM" id="MobiDB-lite"/>
    </source>
</evidence>
<feature type="transmembrane region" description="Helical" evidence="2">
    <location>
        <begin position="107"/>
        <end position="129"/>
    </location>
</feature>
<dbReference type="AlphaFoldDB" id="A0A6A7BQ67"/>
<evidence type="ECO:0000313" key="4">
    <source>
        <dbReference type="Proteomes" id="UP000799423"/>
    </source>
</evidence>
<protein>
    <submittedName>
        <fullName evidence="3">Uncharacterized protein</fullName>
    </submittedName>
</protein>
<feature type="compositionally biased region" description="Acidic residues" evidence="1">
    <location>
        <begin position="30"/>
        <end position="41"/>
    </location>
</feature>
<name>A0A6A7BQ67_9PLEO</name>
<dbReference type="OrthoDB" id="5342924at2759"/>
<feature type="compositionally biased region" description="Low complexity" evidence="1">
    <location>
        <begin position="42"/>
        <end position="54"/>
    </location>
</feature>
<feature type="transmembrane region" description="Helical" evidence="2">
    <location>
        <begin position="616"/>
        <end position="639"/>
    </location>
</feature>
<organism evidence="3 4">
    <name type="scientific">Plenodomus tracheiphilus IPT5</name>
    <dbReference type="NCBI Taxonomy" id="1408161"/>
    <lineage>
        <taxon>Eukaryota</taxon>
        <taxon>Fungi</taxon>
        <taxon>Dikarya</taxon>
        <taxon>Ascomycota</taxon>
        <taxon>Pezizomycotina</taxon>
        <taxon>Dothideomycetes</taxon>
        <taxon>Pleosporomycetidae</taxon>
        <taxon>Pleosporales</taxon>
        <taxon>Pleosporineae</taxon>
        <taxon>Leptosphaeriaceae</taxon>
        <taxon>Plenodomus</taxon>
    </lineage>
</organism>
<feature type="region of interest" description="Disordered" evidence="1">
    <location>
        <begin position="30"/>
        <end position="67"/>
    </location>
</feature>